<dbReference type="GeneID" id="37118218"/>
<feature type="transmembrane region" description="Helical" evidence="14">
    <location>
        <begin position="84"/>
        <end position="102"/>
    </location>
</feature>
<comment type="catalytic activity">
    <reaction evidence="13">
        <text>2 a Fe(II)-siderophore + NADP(+) + H(+) = 2 a Fe(III)-siderophore + NADPH</text>
        <dbReference type="Rhea" id="RHEA:28795"/>
        <dbReference type="Rhea" id="RHEA-COMP:11342"/>
        <dbReference type="Rhea" id="RHEA-COMP:11344"/>
        <dbReference type="ChEBI" id="CHEBI:15378"/>
        <dbReference type="ChEBI" id="CHEBI:29033"/>
        <dbReference type="ChEBI" id="CHEBI:29034"/>
        <dbReference type="ChEBI" id="CHEBI:57783"/>
        <dbReference type="ChEBI" id="CHEBI:58349"/>
        <dbReference type="EC" id="1.16.1.9"/>
    </reaction>
</comment>
<gene>
    <name evidence="16" type="ORF">BO94DRAFT_590981</name>
</gene>
<evidence type="ECO:0000256" key="1">
    <source>
        <dbReference type="ARBA" id="ARBA00004651"/>
    </source>
</evidence>
<dbReference type="RefSeq" id="XP_025461795.1">
    <property type="nucleotide sequence ID" value="XM_025616075.1"/>
</dbReference>
<keyword evidence="12" id="KW-0325">Glycoprotein</keyword>
<name>A0A317UYE1_9EURO</name>
<keyword evidence="6 14" id="KW-0812">Transmembrane</keyword>
<dbReference type="InterPro" id="IPR017927">
    <property type="entry name" value="FAD-bd_FR_type"/>
</dbReference>
<evidence type="ECO:0000259" key="15">
    <source>
        <dbReference type="PROSITE" id="PS51384"/>
    </source>
</evidence>
<dbReference type="SFLD" id="SFLDG01168">
    <property type="entry name" value="Ferric_reductase_subgroup_(FRE"/>
    <property type="match status" value="1"/>
</dbReference>
<comment type="similarity">
    <text evidence="2">Belongs to the ferric reductase (FRE) family.</text>
</comment>
<dbReference type="SUPFAM" id="SSF52343">
    <property type="entry name" value="Ferredoxin reductase-like, C-terminal NADP-linked domain"/>
    <property type="match status" value="1"/>
</dbReference>
<evidence type="ECO:0000256" key="6">
    <source>
        <dbReference type="ARBA" id="ARBA00022692"/>
    </source>
</evidence>
<evidence type="ECO:0000313" key="17">
    <source>
        <dbReference type="Proteomes" id="UP000246702"/>
    </source>
</evidence>
<keyword evidence="4" id="KW-0813">Transport</keyword>
<feature type="transmembrane region" description="Helical" evidence="14">
    <location>
        <begin position="187"/>
        <end position="207"/>
    </location>
</feature>
<keyword evidence="7" id="KW-0249">Electron transport</keyword>
<keyword evidence="10" id="KW-0406">Ion transport</keyword>
<comment type="subcellular location">
    <subcellularLocation>
        <location evidence="1">Cell membrane</location>
        <topology evidence="1">Multi-pass membrane protein</topology>
    </subcellularLocation>
</comment>
<dbReference type="InterPro" id="IPR013112">
    <property type="entry name" value="FAD-bd_8"/>
</dbReference>
<dbReference type="Pfam" id="PF01794">
    <property type="entry name" value="Ferric_reduct"/>
    <property type="match status" value="1"/>
</dbReference>
<evidence type="ECO:0000256" key="3">
    <source>
        <dbReference type="ARBA" id="ARBA00012668"/>
    </source>
</evidence>
<evidence type="ECO:0000256" key="11">
    <source>
        <dbReference type="ARBA" id="ARBA00023136"/>
    </source>
</evidence>
<dbReference type="SUPFAM" id="SSF63380">
    <property type="entry name" value="Riboflavin synthase domain-like"/>
    <property type="match status" value="1"/>
</dbReference>
<dbReference type="Gene3D" id="3.40.50.80">
    <property type="entry name" value="Nucleotide-binding domain of ferredoxin-NADP reductase (FNR) module"/>
    <property type="match status" value="1"/>
</dbReference>
<dbReference type="GO" id="GO:0015677">
    <property type="term" value="P:copper ion import"/>
    <property type="evidence" value="ECO:0007669"/>
    <property type="project" value="TreeGrafter"/>
</dbReference>
<dbReference type="PANTHER" id="PTHR32361:SF9">
    <property type="entry name" value="FERRIC REDUCTASE TRANSMEMBRANE COMPONENT 3-RELATED"/>
    <property type="match status" value="1"/>
</dbReference>
<dbReference type="InterPro" id="IPR017938">
    <property type="entry name" value="Riboflavin_synthase-like_b-brl"/>
</dbReference>
<feature type="domain" description="FAD-binding FR-type" evidence="15">
    <location>
        <begin position="264"/>
        <end position="361"/>
    </location>
</feature>
<dbReference type="PANTHER" id="PTHR32361">
    <property type="entry name" value="FERRIC/CUPRIC REDUCTASE TRANSMEMBRANE COMPONENT"/>
    <property type="match status" value="1"/>
</dbReference>
<sequence length="555" mass="61907">MPATVPMGNSTAAKALRLSNNEWSNKYFAISIGVIMVLFTFHHWSSVIYFHYGPRKSNTTLNRCYRKTRRFLSGAQMGQRTDRCLLYGIYWAINLSLCLTNVNLNKITYVAKRLGWISVANLVLLVFLALKNTPLAPLTAKSYEKLRPLHKVAGYTCIFTSCLHGIVYLAAWSELGDLVSMQETRNLAGAIAGIAMVIIGLSTISYIMRGSYEIFYMLHVTMFLLIMITVGMHRPKLSTSTLIIVIFTACLWFVDRIIRGAKVVWYFFGNYATVTALPNNALRVRLSRCMNSRPGSHAFLWVPAIRWVESHPFTMLSSSPTEFLIRVYDGFTRDLYQAAQKAPGRSLRCSVDGPYGQVHNFEVYDKAILIAGGSGASFTFAVSMDLIASSSRAVHSIDFIWVVRHQDSLEWFEQELKELQDHPDVNVIIHVTSQVDPSAILSSTPSDLVSEKASVKGDITPPQPSPTSMDFDPEKGPFHQPIAKALTSPNEIRQGRPDIDKLIATAVNTSGNTNDRIIVGACGPRELTAATRKAVTDILRNDGPAITIYTEEFEW</sequence>
<keyword evidence="11 14" id="KW-0472">Membrane</keyword>
<feature type="transmembrane region" description="Helical" evidence="14">
    <location>
        <begin position="214"/>
        <end position="231"/>
    </location>
</feature>
<evidence type="ECO:0000256" key="10">
    <source>
        <dbReference type="ARBA" id="ARBA00023065"/>
    </source>
</evidence>
<dbReference type="EC" id="1.16.1.9" evidence="3"/>
<dbReference type="InterPro" id="IPR013121">
    <property type="entry name" value="Fe_red_NAD-bd_6"/>
</dbReference>
<evidence type="ECO:0000313" key="16">
    <source>
        <dbReference type="EMBL" id="PWY67073.1"/>
    </source>
</evidence>
<dbReference type="GO" id="GO:0005886">
    <property type="term" value="C:plasma membrane"/>
    <property type="evidence" value="ECO:0007669"/>
    <property type="project" value="UniProtKB-SubCell"/>
</dbReference>
<evidence type="ECO:0000256" key="7">
    <source>
        <dbReference type="ARBA" id="ARBA00022982"/>
    </source>
</evidence>
<dbReference type="Proteomes" id="UP000246702">
    <property type="component" value="Unassembled WGS sequence"/>
</dbReference>
<evidence type="ECO:0000256" key="4">
    <source>
        <dbReference type="ARBA" id="ARBA00022448"/>
    </source>
</evidence>
<dbReference type="AlphaFoldDB" id="A0A317UYE1"/>
<feature type="transmembrane region" description="Helical" evidence="14">
    <location>
        <begin position="152"/>
        <end position="172"/>
    </location>
</feature>
<evidence type="ECO:0000256" key="2">
    <source>
        <dbReference type="ARBA" id="ARBA00006278"/>
    </source>
</evidence>
<dbReference type="CDD" id="cd06186">
    <property type="entry name" value="NOX_Duox_like_FAD_NADP"/>
    <property type="match status" value="1"/>
</dbReference>
<dbReference type="GO" id="GO:0052851">
    <property type="term" value="F:ferric-chelate reductase (NADPH) activity"/>
    <property type="evidence" value="ECO:0007669"/>
    <property type="project" value="UniProtKB-EC"/>
</dbReference>
<keyword evidence="17" id="KW-1185">Reference proteome</keyword>
<evidence type="ECO:0000256" key="13">
    <source>
        <dbReference type="ARBA" id="ARBA00048483"/>
    </source>
</evidence>
<keyword evidence="5" id="KW-1003">Cell membrane</keyword>
<keyword evidence="9" id="KW-0560">Oxidoreductase</keyword>
<dbReference type="Pfam" id="PF08030">
    <property type="entry name" value="NAD_binding_6"/>
    <property type="match status" value="1"/>
</dbReference>
<dbReference type="Pfam" id="PF08022">
    <property type="entry name" value="FAD_binding_8"/>
    <property type="match status" value="1"/>
</dbReference>
<evidence type="ECO:0000256" key="8">
    <source>
        <dbReference type="ARBA" id="ARBA00022989"/>
    </source>
</evidence>
<evidence type="ECO:0000256" key="12">
    <source>
        <dbReference type="ARBA" id="ARBA00023180"/>
    </source>
</evidence>
<feature type="transmembrane region" description="Helical" evidence="14">
    <location>
        <begin position="237"/>
        <end position="254"/>
    </location>
</feature>
<proteinExistence type="inferred from homology"/>
<feature type="transmembrane region" description="Helical" evidence="14">
    <location>
        <begin position="27"/>
        <end position="50"/>
    </location>
</feature>
<dbReference type="EMBL" id="MSFK01000049">
    <property type="protein sequence ID" value="PWY67073.1"/>
    <property type="molecule type" value="Genomic_DNA"/>
</dbReference>
<dbReference type="InterPro" id="IPR039261">
    <property type="entry name" value="FNR_nucleotide-bd"/>
</dbReference>
<dbReference type="InterPro" id="IPR013130">
    <property type="entry name" value="Fe3_Rdtase_TM_dom"/>
</dbReference>
<protein>
    <recommendedName>
        <fullName evidence="3">ferric-chelate reductase (NADPH)</fullName>
        <ecNumber evidence="3">1.16.1.9</ecNumber>
    </recommendedName>
</protein>
<keyword evidence="8 14" id="KW-1133">Transmembrane helix</keyword>
<evidence type="ECO:0000256" key="9">
    <source>
        <dbReference type="ARBA" id="ARBA00023002"/>
    </source>
</evidence>
<dbReference type="OrthoDB" id="10006946at2759"/>
<feature type="transmembrane region" description="Helical" evidence="14">
    <location>
        <begin position="114"/>
        <end position="131"/>
    </location>
</feature>
<organism evidence="16 17">
    <name type="scientific">Aspergillus sclerotioniger CBS 115572</name>
    <dbReference type="NCBI Taxonomy" id="1450535"/>
    <lineage>
        <taxon>Eukaryota</taxon>
        <taxon>Fungi</taxon>
        <taxon>Dikarya</taxon>
        <taxon>Ascomycota</taxon>
        <taxon>Pezizomycotina</taxon>
        <taxon>Eurotiomycetes</taxon>
        <taxon>Eurotiomycetidae</taxon>
        <taxon>Eurotiales</taxon>
        <taxon>Aspergillaceae</taxon>
        <taxon>Aspergillus</taxon>
        <taxon>Aspergillus subgen. Circumdati</taxon>
    </lineage>
</organism>
<dbReference type="GO" id="GO:0006826">
    <property type="term" value="P:iron ion transport"/>
    <property type="evidence" value="ECO:0007669"/>
    <property type="project" value="TreeGrafter"/>
</dbReference>
<dbReference type="STRING" id="1450535.A0A317UYE1"/>
<dbReference type="PROSITE" id="PS51384">
    <property type="entry name" value="FAD_FR"/>
    <property type="match status" value="1"/>
</dbReference>
<comment type="caution">
    <text evidence="16">The sequence shown here is derived from an EMBL/GenBank/DDBJ whole genome shotgun (WGS) entry which is preliminary data.</text>
</comment>
<reference evidence="16 17" key="1">
    <citation type="submission" date="2016-12" db="EMBL/GenBank/DDBJ databases">
        <title>The genomes of Aspergillus section Nigri reveals drivers in fungal speciation.</title>
        <authorList>
            <consortium name="DOE Joint Genome Institute"/>
            <person name="Vesth T.C."/>
            <person name="Nybo J."/>
            <person name="Theobald S."/>
            <person name="Brandl J."/>
            <person name="Frisvad J.C."/>
            <person name="Nielsen K.F."/>
            <person name="Lyhne E.K."/>
            <person name="Kogle M.E."/>
            <person name="Kuo A."/>
            <person name="Riley R."/>
            <person name="Clum A."/>
            <person name="Nolan M."/>
            <person name="Lipzen A."/>
            <person name="Salamov A."/>
            <person name="Henrissat B."/>
            <person name="Wiebenga A."/>
            <person name="De Vries R.P."/>
            <person name="Grigoriev I.V."/>
            <person name="Mortensen U.H."/>
            <person name="Andersen M.R."/>
            <person name="Baker S.E."/>
        </authorList>
    </citation>
    <scope>NUCLEOTIDE SEQUENCE [LARGE SCALE GENOMIC DNA]</scope>
    <source>
        <strain evidence="16 17">CBS 115572</strain>
    </source>
</reference>
<dbReference type="SFLD" id="SFLDS00052">
    <property type="entry name" value="Ferric_Reductase_Domain"/>
    <property type="match status" value="1"/>
</dbReference>
<accession>A0A317UYE1</accession>
<evidence type="ECO:0000256" key="5">
    <source>
        <dbReference type="ARBA" id="ARBA00022475"/>
    </source>
</evidence>
<evidence type="ECO:0000256" key="14">
    <source>
        <dbReference type="SAM" id="Phobius"/>
    </source>
</evidence>
<dbReference type="InterPro" id="IPR051410">
    <property type="entry name" value="Ferric/Cupric_Reductase"/>
</dbReference>
<dbReference type="GO" id="GO:0006879">
    <property type="term" value="P:intracellular iron ion homeostasis"/>
    <property type="evidence" value="ECO:0007669"/>
    <property type="project" value="TreeGrafter"/>
</dbReference>